<accession>A0ABU1AA95</accession>
<evidence type="ECO:0008006" key="4">
    <source>
        <dbReference type="Google" id="ProtNLM"/>
    </source>
</evidence>
<dbReference type="Proteomes" id="UP001227831">
    <property type="component" value="Unassembled WGS sequence"/>
</dbReference>
<organism evidence="2 3">
    <name type="scientific">Lactiplantibacillus brownii</name>
    <dbReference type="NCBI Taxonomy" id="3069269"/>
    <lineage>
        <taxon>Bacteria</taxon>
        <taxon>Bacillati</taxon>
        <taxon>Bacillota</taxon>
        <taxon>Bacilli</taxon>
        <taxon>Lactobacillales</taxon>
        <taxon>Lactobacillaceae</taxon>
        <taxon>Lactiplantibacillus</taxon>
    </lineage>
</organism>
<sequence>MKKTGFVATMMTATLGLGALMATTAEGTQIDDQAMVQAMTNAGTDPLTTSQELTAADLSWTEKRHQAADLTHRATPRKVHQANLVQILRG</sequence>
<feature type="chain" id="PRO_5046431849" description="Secreted protein" evidence="1">
    <location>
        <begin position="22"/>
        <end position="90"/>
    </location>
</feature>
<comment type="caution">
    <text evidence="2">The sequence shown here is derived from an EMBL/GenBank/DDBJ whole genome shotgun (WGS) entry which is preliminary data.</text>
</comment>
<keyword evidence="1" id="KW-0732">Signal</keyword>
<dbReference type="RefSeq" id="WP_308703589.1">
    <property type="nucleotide sequence ID" value="NZ_AP027463.1"/>
</dbReference>
<keyword evidence="3" id="KW-1185">Reference proteome</keyword>
<evidence type="ECO:0000313" key="2">
    <source>
        <dbReference type="EMBL" id="MDQ7937874.1"/>
    </source>
</evidence>
<reference evidence="2 3" key="1">
    <citation type="journal article" date="2023" name="Int. J. Syst. Evol. Microbiol.">
        <title>Lactiplantibacillus brownii sp. nov., a novel psychrotolerant species isolated from sauerkraut.</title>
        <authorList>
            <person name="Heng Y.C."/>
            <person name="Silvaraju S."/>
            <person name="Lee J.K.Y."/>
            <person name="Kittelmann S."/>
        </authorList>
    </citation>
    <scope>NUCLEOTIDE SEQUENCE [LARGE SCALE GENOMIC DNA]</scope>
    <source>
        <strain evidence="2 3">WILCCON 0030</strain>
    </source>
</reference>
<protein>
    <recommendedName>
        <fullName evidence="4">Secreted protein</fullName>
    </recommendedName>
</protein>
<proteinExistence type="predicted"/>
<evidence type="ECO:0000256" key="1">
    <source>
        <dbReference type="SAM" id="SignalP"/>
    </source>
</evidence>
<feature type="signal peptide" evidence="1">
    <location>
        <begin position="1"/>
        <end position="21"/>
    </location>
</feature>
<name>A0ABU1AA95_9LACO</name>
<evidence type="ECO:0000313" key="3">
    <source>
        <dbReference type="Proteomes" id="UP001227831"/>
    </source>
</evidence>
<dbReference type="EMBL" id="JAVCWF010000001">
    <property type="protein sequence ID" value="MDQ7937874.1"/>
    <property type="molecule type" value="Genomic_DNA"/>
</dbReference>
<gene>
    <name evidence="2" type="ORF">RA086_09670</name>
</gene>